<gene>
    <name evidence="2" type="ORF">Plo01_56080</name>
</gene>
<reference evidence="2 3" key="1">
    <citation type="submission" date="2021-01" db="EMBL/GenBank/DDBJ databases">
        <title>Whole genome shotgun sequence of Planobispora longispora NBRC 13918.</title>
        <authorList>
            <person name="Komaki H."/>
            <person name="Tamura T."/>
        </authorList>
    </citation>
    <scope>NUCLEOTIDE SEQUENCE [LARGE SCALE GENOMIC DNA]</scope>
    <source>
        <strain evidence="2 3">NBRC 13918</strain>
    </source>
</reference>
<name>A0A8J3RT91_9ACTN</name>
<accession>A0A8J3RT91</accession>
<protein>
    <submittedName>
        <fullName evidence="2">Uncharacterized protein</fullName>
    </submittedName>
</protein>
<dbReference type="AlphaFoldDB" id="A0A8J3RT91"/>
<evidence type="ECO:0000313" key="2">
    <source>
        <dbReference type="EMBL" id="GIH79179.1"/>
    </source>
</evidence>
<dbReference type="Proteomes" id="UP000616724">
    <property type="component" value="Unassembled WGS sequence"/>
</dbReference>
<dbReference type="EMBL" id="BOOH01000046">
    <property type="protein sequence ID" value="GIH79179.1"/>
    <property type="molecule type" value="Genomic_DNA"/>
</dbReference>
<evidence type="ECO:0000313" key="3">
    <source>
        <dbReference type="Proteomes" id="UP000616724"/>
    </source>
</evidence>
<feature type="region of interest" description="Disordered" evidence="1">
    <location>
        <begin position="39"/>
        <end position="60"/>
    </location>
</feature>
<evidence type="ECO:0000256" key="1">
    <source>
        <dbReference type="SAM" id="MobiDB-lite"/>
    </source>
</evidence>
<organism evidence="2 3">
    <name type="scientific">Planobispora longispora</name>
    <dbReference type="NCBI Taxonomy" id="28887"/>
    <lineage>
        <taxon>Bacteria</taxon>
        <taxon>Bacillati</taxon>
        <taxon>Actinomycetota</taxon>
        <taxon>Actinomycetes</taxon>
        <taxon>Streptosporangiales</taxon>
        <taxon>Streptosporangiaceae</taxon>
        <taxon>Planobispora</taxon>
    </lineage>
</organism>
<proteinExistence type="predicted"/>
<comment type="caution">
    <text evidence="2">The sequence shown here is derived from an EMBL/GenBank/DDBJ whole genome shotgun (WGS) entry which is preliminary data.</text>
</comment>
<keyword evidence="3" id="KW-1185">Reference proteome</keyword>
<sequence>MGRSAGAPARGLWGLPAGSAGWCGGVCEVVPVTSLPEDVARGEEPAHGKRLRLPGGEAEA</sequence>